<dbReference type="Proteomes" id="UP000565441">
    <property type="component" value="Unassembled WGS sequence"/>
</dbReference>
<sequence>MASDAQESFEERIKQREAALKHPLQTIPVATHKPLGNIPNTPLAASTVAFLLGGLFSLGFLTFLVGGFNVYWWTSAQLGFFVAAWAGFHWGEFAVTAGWNLEKCSVDSYLLDNGAMYHIANGAALTEYLVTLYFRPALKAYPYLTPIGITLVLVGQLLRSTAMIHASTNFSHAVAFRKRESHKLVTDGVYASVLSMDFMKAFTDSPSSWFRHPSYAGFYYWALGTQLVLQNPLTFVLFAILLWRFFYYRTRAEENALIKFFGDDYVKYRQHVGTKIPFVP</sequence>
<dbReference type="OrthoDB" id="422086at2759"/>
<dbReference type="EMBL" id="JAACJP010000001">
    <property type="protein sequence ID" value="KAF5387968.1"/>
    <property type="molecule type" value="Genomic_DNA"/>
</dbReference>
<evidence type="ECO:0000256" key="3">
    <source>
        <dbReference type="ARBA" id="ARBA00012151"/>
    </source>
</evidence>
<dbReference type="PROSITE" id="PS51564">
    <property type="entry name" value="SAM_ICMT"/>
    <property type="match status" value="1"/>
</dbReference>
<evidence type="ECO:0000256" key="7">
    <source>
        <dbReference type="ARBA" id="ARBA00022692"/>
    </source>
</evidence>
<dbReference type="EC" id="2.1.1.100" evidence="3 10"/>
<evidence type="ECO:0000256" key="4">
    <source>
        <dbReference type="ARBA" id="ARBA00022603"/>
    </source>
</evidence>
<dbReference type="GO" id="GO:0004671">
    <property type="term" value="F:protein C-terminal S-isoprenylcysteine carboxyl O-methyltransferase activity"/>
    <property type="evidence" value="ECO:0007669"/>
    <property type="project" value="UniProtKB-EC"/>
</dbReference>
<reference evidence="11 12" key="1">
    <citation type="journal article" date="2020" name="ISME J.">
        <title>Uncovering the hidden diversity of litter-decomposition mechanisms in mushroom-forming fungi.</title>
        <authorList>
            <person name="Floudas D."/>
            <person name="Bentzer J."/>
            <person name="Ahren D."/>
            <person name="Johansson T."/>
            <person name="Persson P."/>
            <person name="Tunlid A."/>
        </authorList>
    </citation>
    <scope>NUCLEOTIDE SEQUENCE [LARGE SCALE GENOMIC DNA]</scope>
    <source>
        <strain evidence="11 12">CBS 661.87</strain>
    </source>
</reference>
<dbReference type="Gene3D" id="1.20.120.1630">
    <property type="match status" value="1"/>
</dbReference>
<keyword evidence="6 10" id="KW-0949">S-adenosyl-L-methionine</keyword>
<dbReference type="PANTHER" id="PTHR12714:SF9">
    <property type="entry name" value="PROTEIN-S-ISOPRENYLCYSTEINE O-METHYLTRANSFERASE"/>
    <property type="match status" value="1"/>
</dbReference>
<evidence type="ECO:0000313" key="12">
    <source>
        <dbReference type="Proteomes" id="UP000565441"/>
    </source>
</evidence>
<comment type="caution">
    <text evidence="11">The sequence shown here is derived from an EMBL/GenBank/DDBJ whole genome shotgun (WGS) entry which is preliminary data.</text>
</comment>
<feature type="transmembrane region" description="Helical" evidence="10">
    <location>
        <begin position="115"/>
        <end position="134"/>
    </location>
</feature>
<feature type="transmembrane region" description="Helical" evidence="10">
    <location>
        <begin position="141"/>
        <end position="158"/>
    </location>
</feature>
<dbReference type="Pfam" id="PF04140">
    <property type="entry name" value="ICMT"/>
    <property type="match status" value="2"/>
</dbReference>
<feature type="transmembrane region" description="Helical" evidence="10">
    <location>
        <begin position="70"/>
        <end position="91"/>
    </location>
</feature>
<keyword evidence="9 10" id="KW-0472">Membrane</keyword>
<evidence type="ECO:0000256" key="2">
    <source>
        <dbReference type="ARBA" id="ARBA00009140"/>
    </source>
</evidence>
<evidence type="ECO:0000256" key="5">
    <source>
        <dbReference type="ARBA" id="ARBA00022679"/>
    </source>
</evidence>
<gene>
    <name evidence="11" type="ORF">D9615_000507</name>
</gene>
<comment type="similarity">
    <text evidence="2 10">Belongs to the class VI-like SAM-binding methyltransferase superfamily. Isoprenylcysteine carboxyl methyltransferase family.</text>
</comment>
<keyword evidence="8 10" id="KW-1133">Transmembrane helix</keyword>
<dbReference type="GO" id="GO:0005789">
    <property type="term" value="C:endoplasmic reticulum membrane"/>
    <property type="evidence" value="ECO:0007669"/>
    <property type="project" value="UniProtKB-SubCell"/>
</dbReference>
<keyword evidence="5" id="KW-0808">Transferase</keyword>
<proteinExistence type="inferred from homology"/>
<dbReference type="PANTHER" id="PTHR12714">
    <property type="entry name" value="PROTEIN-S ISOPRENYLCYSTEINE O-METHYLTRANSFERASE"/>
    <property type="match status" value="1"/>
</dbReference>
<name>A0A8H5MBK1_9AGAR</name>
<evidence type="ECO:0000256" key="1">
    <source>
        <dbReference type="ARBA" id="ARBA00004141"/>
    </source>
</evidence>
<comment type="subcellular location">
    <subcellularLocation>
        <location evidence="10">Endoplasmic reticulum membrane</location>
        <topology evidence="10">Multi-pass membrane protein</topology>
    </subcellularLocation>
    <subcellularLocation>
        <location evidence="1">Membrane</location>
        <topology evidence="1">Multi-pass membrane protein</topology>
    </subcellularLocation>
</comment>
<keyword evidence="10" id="KW-0256">Endoplasmic reticulum</keyword>
<dbReference type="InterPro" id="IPR025770">
    <property type="entry name" value="PPMT_MeTrfase"/>
</dbReference>
<evidence type="ECO:0000256" key="6">
    <source>
        <dbReference type="ARBA" id="ARBA00022691"/>
    </source>
</evidence>
<dbReference type="AlphaFoldDB" id="A0A8H5MBK1"/>
<evidence type="ECO:0000256" key="8">
    <source>
        <dbReference type="ARBA" id="ARBA00022989"/>
    </source>
</evidence>
<evidence type="ECO:0000256" key="9">
    <source>
        <dbReference type="ARBA" id="ARBA00023136"/>
    </source>
</evidence>
<keyword evidence="12" id="KW-1185">Reference proteome</keyword>
<feature type="transmembrane region" description="Helical" evidence="10">
    <location>
        <begin position="43"/>
        <end position="63"/>
    </location>
</feature>
<accession>A0A8H5MBK1</accession>
<feature type="transmembrane region" description="Helical" evidence="10">
    <location>
        <begin position="218"/>
        <end position="243"/>
    </location>
</feature>
<comment type="catalytic activity">
    <reaction evidence="10">
        <text>[protein]-C-terminal S-[(2E,6E)-farnesyl]-L-cysteine + S-adenosyl-L-methionine = [protein]-C-terminal S-[(2E,6E)-farnesyl]-L-cysteine methyl ester + S-adenosyl-L-homocysteine</text>
        <dbReference type="Rhea" id="RHEA:21672"/>
        <dbReference type="Rhea" id="RHEA-COMP:12125"/>
        <dbReference type="Rhea" id="RHEA-COMP:12126"/>
        <dbReference type="ChEBI" id="CHEBI:57856"/>
        <dbReference type="ChEBI" id="CHEBI:59789"/>
        <dbReference type="ChEBI" id="CHEBI:90510"/>
        <dbReference type="ChEBI" id="CHEBI:90511"/>
        <dbReference type="EC" id="2.1.1.100"/>
    </reaction>
</comment>
<keyword evidence="4 10" id="KW-0489">Methyltransferase</keyword>
<keyword evidence="7 10" id="KW-0812">Transmembrane</keyword>
<evidence type="ECO:0000313" key="11">
    <source>
        <dbReference type="EMBL" id="KAF5387968.1"/>
    </source>
</evidence>
<protein>
    <recommendedName>
        <fullName evidence="3 10">Protein-S-isoprenylcysteine O-methyltransferase</fullName>
        <ecNumber evidence="3 10">2.1.1.100</ecNumber>
    </recommendedName>
</protein>
<dbReference type="GO" id="GO:0032259">
    <property type="term" value="P:methylation"/>
    <property type="evidence" value="ECO:0007669"/>
    <property type="project" value="UniProtKB-KW"/>
</dbReference>
<organism evidence="11 12">
    <name type="scientific">Tricholomella constricta</name>
    <dbReference type="NCBI Taxonomy" id="117010"/>
    <lineage>
        <taxon>Eukaryota</taxon>
        <taxon>Fungi</taxon>
        <taxon>Dikarya</taxon>
        <taxon>Basidiomycota</taxon>
        <taxon>Agaricomycotina</taxon>
        <taxon>Agaricomycetes</taxon>
        <taxon>Agaricomycetidae</taxon>
        <taxon>Agaricales</taxon>
        <taxon>Tricholomatineae</taxon>
        <taxon>Lyophyllaceae</taxon>
        <taxon>Tricholomella</taxon>
    </lineage>
</organism>
<dbReference type="InterPro" id="IPR007269">
    <property type="entry name" value="ICMT_MeTrfase"/>
</dbReference>
<evidence type="ECO:0000256" key="10">
    <source>
        <dbReference type="RuleBase" id="RU362022"/>
    </source>
</evidence>